<dbReference type="EMBL" id="MH590589">
    <property type="protein sequence ID" value="AXH68802.1"/>
    <property type="molecule type" value="Genomic_DNA"/>
</dbReference>
<organism evidence="1 2">
    <name type="scientific">Streptomyces phage SparkleGoddess</name>
    <dbReference type="NCBI Taxonomy" id="2283305"/>
    <lineage>
        <taxon>Viruses</taxon>
        <taxon>Duplodnaviria</taxon>
        <taxon>Heunggongvirae</taxon>
        <taxon>Uroviricota</taxon>
        <taxon>Caudoviricetes</taxon>
        <taxon>Stanwilliamsviridae</taxon>
        <taxon>Loccivirinae</taxon>
        <taxon>Gilsonvirus</taxon>
        <taxon>Gilsonvirus comrade</taxon>
    </lineage>
</organism>
<gene>
    <name evidence="1" type="primary">90</name>
    <name evidence="1" type="ORF">SEA_SPARKLEGODDESS_90</name>
</gene>
<evidence type="ECO:0000313" key="2">
    <source>
        <dbReference type="Proteomes" id="UP000259914"/>
    </source>
</evidence>
<sequence length="96" mass="10639">MSSVEERFELARNAVEAVSQVTKDMHAIGVYDEPEYRAAAVLLITLSRAMVVLDPEKTRDYSKQALEEAKSDILKTRPDLAGLLDGKKDVGLGQYL</sequence>
<dbReference type="Proteomes" id="UP000259914">
    <property type="component" value="Segment"/>
</dbReference>
<evidence type="ECO:0000313" key="1">
    <source>
        <dbReference type="EMBL" id="AXH68802.1"/>
    </source>
</evidence>
<accession>A0A345ME21</accession>
<reference evidence="1 2" key="1">
    <citation type="submission" date="2018-07" db="EMBL/GenBank/DDBJ databases">
        <authorList>
            <person name="Dixon J."/>
            <person name="Knudsen H.R."/>
            <person name="Rock W."/>
            <person name="Scott A.N."/>
            <person name="Walsdorf S.L."/>
            <person name="Layton S.R."/>
            <person name="Nayek S."/>
            <person name="Kim T."/>
            <person name="Hughes L.E."/>
            <person name="Garlena R.A."/>
            <person name="Russell D.A."/>
            <person name="Pope W.H."/>
            <person name="Jacobs-Sera D."/>
            <person name="Hatfull G.F."/>
        </authorList>
    </citation>
    <scope>NUCLEOTIDE SEQUENCE [LARGE SCALE GENOMIC DNA]</scope>
</reference>
<proteinExistence type="predicted"/>
<name>A0A345ME21_9CAUD</name>
<protein>
    <submittedName>
        <fullName evidence="1">Uncharacterized protein</fullName>
    </submittedName>
</protein>